<dbReference type="PROSITE" id="PS00028">
    <property type="entry name" value="ZINC_FINGER_C2H2_1"/>
    <property type="match status" value="1"/>
</dbReference>
<evidence type="ECO:0000256" key="7">
    <source>
        <dbReference type="SAM" id="MobiDB-lite"/>
    </source>
</evidence>
<feature type="domain" description="C2H2-type" evidence="9">
    <location>
        <begin position="1062"/>
        <end position="1086"/>
    </location>
</feature>
<dbReference type="SMART" id="SM00225">
    <property type="entry name" value="BTB"/>
    <property type="match status" value="1"/>
</dbReference>
<dbReference type="Gene3D" id="3.30.710.10">
    <property type="entry name" value="Potassium Channel Kv1.1, Chain A"/>
    <property type="match status" value="1"/>
</dbReference>
<dbReference type="GO" id="GO:0006357">
    <property type="term" value="P:regulation of transcription by RNA polymerase II"/>
    <property type="evidence" value="ECO:0007669"/>
    <property type="project" value="TreeGrafter"/>
</dbReference>
<keyword evidence="5" id="KW-0539">Nucleus</keyword>
<dbReference type="Pfam" id="PF00651">
    <property type="entry name" value="BTB"/>
    <property type="match status" value="1"/>
</dbReference>
<feature type="domain" description="C2H2-type" evidence="9">
    <location>
        <begin position="1032"/>
        <end position="1055"/>
    </location>
</feature>
<proteinExistence type="predicted"/>
<dbReference type="CDD" id="cd18315">
    <property type="entry name" value="BTB_POZ_BAB-like"/>
    <property type="match status" value="1"/>
</dbReference>
<evidence type="ECO:0000259" key="9">
    <source>
        <dbReference type="PROSITE" id="PS50157"/>
    </source>
</evidence>
<dbReference type="GO" id="GO:0008270">
    <property type="term" value="F:zinc ion binding"/>
    <property type="evidence" value="ECO:0007669"/>
    <property type="project" value="UniProtKB-KW"/>
</dbReference>
<keyword evidence="6" id="KW-0863">Zinc-finger</keyword>
<keyword evidence="3" id="KW-0479">Metal-binding</keyword>
<evidence type="ECO:0008006" key="11">
    <source>
        <dbReference type="Google" id="ProtNLM"/>
    </source>
</evidence>
<evidence type="ECO:0000259" key="8">
    <source>
        <dbReference type="PROSITE" id="PS50097"/>
    </source>
</evidence>
<gene>
    <name evidence="10" type="ORF">TSIB3V08_LOCUS2219</name>
</gene>
<feature type="domain" description="BTB" evidence="8">
    <location>
        <begin position="663"/>
        <end position="728"/>
    </location>
</feature>
<dbReference type="InterPro" id="IPR013087">
    <property type="entry name" value="Znf_C2H2_type"/>
</dbReference>
<dbReference type="FunFam" id="3.30.710.10:FF:000118">
    <property type="entry name" value="Abrupt, isoform B"/>
    <property type="match status" value="1"/>
</dbReference>
<evidence type="ECO:0000256" key="3">
    <source>
        <dbReference type="ARBA" id="ARBA00022723"/>
    </source>
</evidence>
<dbReference type="EMBL" id="OC000654">
    <property type="protein sequence ID" value="CAD7257974.1"/>
    <property type="molecule type" value="Genomic_DNA"/>
</dbReference>
<dbReference type="InterPro" id="IPR051095">
    <property type="entry name" value="Dros_DevTransReg"/>
</dbReference>
<feature type="compositionally biased region" description="Low complexity" evidence="7">
    <location>
        <begin position="853"/>
        <end position="866"/>
    </location>
</feature>
<evidence type="ECO:0000256" key="5">
    <source>
        <dbReference type="ARBA" id="ARBA00023242"/>
    </source>
</evidence>
<organism evidence="10">
    <name type="scientific">Timema shepardi</name>
    <name type="common">Walking stick</name>
    <dbReference type="NCBI Taxonomy" id="629360"/>
    <lineage>
        <taxon>Eukaryota</taxon>
        <taxon>Metazoa</taxon>
        <taxon>Ecdysozoa</taxon>
        <taxon>Arthropoda</taxon>
        <taxon>Hexapoda</taxon>
        <taxon>Insecta</taxon>
        <taxon>Pterygota</taxon>
        <taxon>Neoptera</taxon>
        <taxon>Polyneoptera</taxon>
        <taxon>Phasmatodea</taxon>
        <taxon>Timematodea</taxon>
        <taxon>Timematoidea</taxon>
        <taxon>Timematidae</taxon>
        <taxon>Timema</taxon>
    </lineage>
</organism>
<comment type="subcellular location">
    <subcellularLocation>
        <location evidence="1">Nucleus</location>
    </subcellularLocation>
</comment>
<dbReference type="GO" id="GO:0007423">
    <property type="term" value="P:sensory organ development"/>
    <property type="evidence" value="ECO:0007669"/>
    <property type="project" value="UniProtKB-ARBA"/>
</dbReference>
<dbReference type="GO" id="GO:0030707">
    <property type="term" value="P:follicle cell of egg chamber development"/>
    <property type="evidence" value="ECO:0007669"/>
    <property type="project" value="UniProtKB-ARBA"/>
</dbReference>
<protein>
    <recommendedName>
        <fullName evidence="11">Broad-complex</fullName>
    </recommendedName>
</protein>
<feature type="compositionally biased region" description="Basic and acidic residues" evidence="7">
    <location>
        <begin position="816"/>
        <end position="825"/>
    </location>
</feature>
<evidence type="ECO:0000256" key="4">
    <source>
        <dbReference type="ARBA" id="ARBA00022737"/>
    </source>
</evidence>
<name>A0A7R9APL2_TIMSH</name>
<keyword evidence="2" id="KW-0217">Developmental protein</keyword>
<dbReference type="InterPro" id="IPR011333">
    <property type="entry name" value="SKP1/BTB/POZ_sf"/>
</dbReference>
<dbReference type="AlphaFoldDB" id="A0A7R9APL2"/>
<dbReference type="GO" id="GO:0005634">
    <property type="term" value="C:nucleus"/>
    <property type="evidence" value="ECO:0007669"/>
    <property type="project" value="UniProtKB-SubCell"/>
</dbReference>
<feature type="compositionally biased region" description="Polar residues" evidence="7">
    <location>
        <begin position="839"/>
        <end position="848"/>
    </location>
</feature>
<dbReference type="Gene3D" id="3.30.160.60">
    <property type="entry name" value="Classic Zinc Finger"/>
    <property type="match status" value="1"/>
</dbReference>
<feature type="region of interest" description="Disordered" evidence="7">
    <location>
        <begin position="747"/>
        <end position="911"/>
    </location>
</feature>
<dbReference type="PANTHER" id="PTHR23110:SF99">
    <property type="entry name" value="BROAD-COMPLEX CORE PROTEIN ISOFORM 6"/>
    <property type="match status" value="1"/>
</dbReference>
<evidence type="ECO:0000256" key="1">
    <source>
        <dbReference type="ARBA" id="ARBA00004123"/>
    </source>
</evidence>
<dbReference type="SUPFAM" id="SSF54695">
    <property type="entry name" value="POZ domain"/>
    <property type="match status" value="1"/>
</dbReference>
<accession>A0A7R9APL2</accession>
<dbReference type="InterPro" id="IPR000210">
    <property type="entry name" value="BTB/POZ_dom"/>
</dbReference>
<dbReference type="SMART" id="SM00355">
    <property type="entry name" value="ZnF_C2H2"/>
    <property type="match status" value="2"/>
</dbReference>
<keyword evidence="4" id="KW-0677">Repeat</keyword>
<dbReference type="GO" id="GO:0048813">
    <property type="term" value="P:dendrite morphogenesis"/>
    <property type="evidence" value="ECO:0007669"/>
    <property type="project" value="UniProtKB-ARBA"/>
</dbReference>
<evidence type="ECO:0000256" key="2">
    <source>
        <dbReference type="ARBA" id="ARBA00022473"/>
    </source>
</evidence>
<dbReference type="InterPro" id="IPR036236">
    <property type="entry name" value="Znf_C2H2_sf"/>
</dbReference>
<evidence type="ECO:0000313" key="10">
    <source>
        <dbReference type="EMBL" id="CAD7257974.1"/>
    </source>
</evidence>
<dbReference type="PROSITE" id="PS50097">
    <property type="entry name" value="BTB"/>
    <property type="match status" value="1"/>
</dbReference>
<reference evidence="10" key="1">
    <citation type="submission" date="2020-11" db="EMBL/GenBank/DDBJ databases">
        <authorList>
            <person name="Tran Van P."/>
        </authorList>
    </citation>
    <scope>NUCLEOTIDE SEQUENCE</scope>
</reference>
<dbReference type="Pfam" id="PF00096">
    <property type="entry name" value="zf-C2H2"/>
    <property type="match status" value="2"/>
</dbReference>
<dbReference type="PANTHER" id="PTHR23110">
    <property type="entry name" value="BTB DOMAIN TRANSCRIPTION FACTOR"/>
    <property type="match status" value="1"/>
</dbReference>
<sequence>MSGTKERCRAYLWRYRDHGEMSSVSLDIHGPWKDVWCISGNTGTKERCLVYLWRYKDHGEMSGVSLEIEGQWRDVLCISGDTGTMNRCLGPRRDVWCISGDTGTMERCLVYLWEYRDQGEMSGVSLEIQGLRRDVWCISGDTGTMERCLVYLWRYRDHGKMSSVSLGIQGPRRDVWCISGDTRTKERCLVYLWRYRNHGDMSGVSLEIQGPWRDVSCISGDTGTIERCLGPRRDVWRISGDTETMNRCPMNRYPWRDVLCISGDTGTIERCLVYLWRYRYHGEMSCVSLEIQGPWRDVWCISGNTGTMERCLVYLWKYRDHGEMSGVCKDCGHAGPRARLLGTQGKKPSSSHKTLPITPQEPLRWQHGLRCYSSPVASLVLTDRSQLTSDSQHLSIYLNVDCQKERGGKCIMSRAGAFSVCTRTVGPDCTSSFLAASNRPSLACLTGARRIGGRGASIWPVPLNSRHTYTRRKRERELLKWFGNFLRPNQVSEWACSSCREDSSQMKCRYLASAGRSSSCGKGAEREYIRHLIAPRLQGGRRLVSLCRFQGEVSLAERGDRMAGTALLSYLGVGWNSDTLLPGSMGERRYCLTWGAVKFGSVSDRVYTASRGVLASDALCVVRRCSVVRGTMADAQHFCLRWNNYQSSITSAFENLRDDEDFVDVTLACDGRSLKAHRVVLSACSPYFRELLKSTPCKHPVIVLQDVSFADLHALVEFIYHGEVNVHQRNLSSFLKTAEVLRVSGLTQQAEDKEEDLSSQGQSGRGNGQNTGYTAAKLEDSLFPSPPSPPLTTASGAIVNQRRPTMSSSASRRERRNSAAEHSDSSESPSKKVRPASQMVETVNNNHSPEPVARPSSPQRSPSRSPSPAPGEGRVKPEPADLLGDNSSDSLEATDLGGGGGRNHPSLLDQDDHDSIQQVSSYLTAAESKLFASSAGSFNFSMAALAADASNLSGLGGQGLNTNSDGTPGTSQGPIFEIWIDIQIHNANEASHEVVCTEHFTAESRVEGLVYRLCGSAPSLVAELPGRGWGTPYCPLCRKSFTRAWSLQRHMADTHFYVPQSFECDVCGRSYRSRNSLVSHRSQYHARVPVAVRDTV</sequence>
<dbReference type="GO" id="GO:0061061">
    <property type="term" value="P:muscle structure development"/>
    <property type="evidence" value="ECO:0007669"/>
    <property type="project" value="UniProtKB-ARBA"/>
</dbReference>
<dbReference type="PROSITE" id="PS50157">
    <property type="entry name" value="ZINC_FINGER_C2H2_2"/>
    <property type="match status" value="2"/>
</dbReference>
<dbReference type="SUPFAM" id="SSF57667">
    <property type="entry name" value="beta-beta-alpha zinc fingers"/>
    <property type="match status" value="1"/>
</dbReference>
<keyword evidence="6" id="KW-0862">Zinc</keyword>
<evidence type="ECO:0000256" key="6">
    <source>
        <dbReference type="PROSITE-ProRule" id="PRU00042"/>
    </source>
</evidence>